<dbReference type="AlphaFoldDB" id="A0A915JBI7"/>
<reference evidence="2" key="1">
    <citation type="submission" date="2022-11" db="UniProtKB">
        <authorList>
            <consortium name="WormBaseParasite"/>
        </authorList>
    </citation>
    <scope>IDENTIFICATION</scope>
</reference>
<evidence type="ECO:0000313" key="2">
    <source>
        <dbReference type="WBParaSite" id="nRc.2.0.1.t23150-RA"/>
    </source>
</evidence>
<dbReference type="Proteomes" id="UP000887565">
    <property type="component" value="Unplaced"/>
</dbReference>
<dbReference type="WBParaSite" id="nRc.2.0.1.t23150-RA">
    <property type="protein sequence ID" value="nRc.2.0.1.t23150-RA"/>
    <property type="gene ID" value="nRc.2.0.1.g23150"/>
</dbReference>
<organism evidence="1 2">
    <name type="scientific">Romanomermis culicivorax</name>
    <name type="common">Nematode worm</name>
    <dbReference type="NCBI Taxonomy" id="13658"/>
    <lineage>
        <taxon>Eukaryota</taxon>
        <taxon>Metazoa</taxon>
        <taxon>Ecdysozoa</taxon>
        <taxon>Nematoda</taxon>
        <taxon>Enoplea</taxon>
        <taxon>Dorylaimia</taxon>
        <taxon>Mermithida</taxon>
        <taxon>Mermithoidea</taxon>
        <taxon>Mermithidae</taxon>
        <taxon>Romanomermis</taxon>
    </lineage>
</organism>
<evidence type="ECO:0000313" key="1">
    <source>
        <dbReference type="Proteomes" id="UP000887565"/>
    </source>
</evidence>
<name>A0A915JBI7_ROMCU</name>
<sequence length="64" mass="7486">LPSRHLPDAARLYEKIPRKFSRLPRLTAKLINFSWLGVFEQMPKIPSHQKKTNVKIDLASMQDK</sequence>
<protein>
    <submittedName>
        <fullName evidence="2">Uncharacterized protein</fullName>
    </submittedName>
</protein>
<accession>A0A915JBI7</accession>
<proteinExistence type="predicted"/>
<keyword evidence="1" id="KW-1185">Reference proteome</keyword>